<evidence type="ECO:0000259" key="13">
    <source>
        <dbReference type="PROSITE" id="PS50157"/>
    </source>
</evidence>
<evidence type="ECO:0000256" key="8">
    <source>
        <dbReference type="ARBA" id="ARBA00023125"/>
    </source>
</evidence>
<evidence type="ECO:0000256" key="11">
    <source>
        <dbReference type="PROSITE-ProRule" id="PRU00042"/>
    </source>
</evidence>
<dbReference type="Pfam" id="PF00096">
    <property type="entry name" value="zf-C2H2"/>
    <property type="match status" value="3"/>
</dbReference>
<evidence type="ECO:0000256" key="12">
    <source>
        <dbReference type="SAM" id="MobiDB-lite"/>
    </source>
</evidence>
<dbReference type="SMART" id="SM00355">
    <property type="entry name" value="ZnF_C2H2"/>
    <property type="match status" value="3"/>
</dbReference>
<dbReference type="EMBL" id="JADWDJ010000022">
    <property type="protein sequence ID" value="KAG5263077.1"/>
    <property type="molecule type" value="Genomic_DNA"/>
</dbReference>
<accession>A0AAV6FPQ8</accession>
<keyword evidence="5 11" id="KW-0863">Zinc-finger</keyword>
<dbReference type="SUPFAM" id="SSF57667">
    <property type="entry name" value="beta-beta-alpha zinc fingers"/>
    <property type="match status" value="2"/>
</dbReference>
<dbReference type="InterPro" id="IPR013087">
    <property type="entry name" value="Znf_C2H2_type"/>
</dbReference>
<feature type="domain" description="C2H2-type" evidence="13">
    <location>
        <begin position="392"/>
        <end position="419"/>
    </location>
</feature>
<proteinExistence type="inferred from homology"/>
<dbReference type="PROSITE" id="PS50157">
    <property type="entry name" value="ZINC_FINGER_C2H2_2"/>
    <property type="match status" value="3"/>
</dbReference>
<evidence type="ECO:0000256" key="1">
    <source>
        <dbReference type="ARBA" id="ARBA00004123"/>
    </source>
</evidence>
<dbReference type="FunFam" id="3.30.160.60:FF:000744">
    <property type="entry name" value="zinc finger E-box-binding homeobox 1"/>
    <property type="match status" value="1"/>
</dbReference>
<dbReference type="GO" id="GO:0008270">
    <property type="term" value="F:zinc ion binding"/>
    <property type="evidence" value="ECO:0007669"/>
    <property type="project" value="UniProtKB-KW"/>
</dbReference>
<dbReference type="PANTHER" id="PTHR23235:SF152">
    <property type="entry name" value="SI:DKEY-210J14.3"/>
    <property type="match status" value="1"/>
</dbReference>
<evidence type="ECO:0000256" key="7">
    <source>
        <dbReference type="ARBA" id="ARBA00023015"/>
    </source>
</evidence>
<dbReference type="FunFam" id="3.30.160.60:FF:000358">
    <property type="entry name" value="zinc finger protein 24"/>
    <property type="match status" value="1"/>
</dbReference>
<keyword evidence="4" id="KW-0677">Repeat</keyword>
<dbReference type="FunFam" id="3.30.160.60:FF:000290">
    <property type="entry name" value="Zinc finger protein 697 isoform X1"/>
    <property type="match status" value="1"/>
</dbReference>
<dbReference type="GO" id="GO:0000981">
    <property type="term" value="F:DNA-binding transcription factor activity, RNA polymerase II-specific"/>
    <property type="evidence" value="ECO:0007669"/>
    <property type="project" value="TreeGrafter"/>
</dbReference>
<dbReference type="GO" id="GO:0005634">
    <property type="term" value="C:nucleus"/>
    <property type="evidence" value="ECO:0007669"/>
    <property type="project" value="UniProtKB-SubCell"/>
</dbReference>
<name>A0AAV6FPQ8_9TELE</name>
<evidence type="ECO:0000256" key="5">
    <source>
        <dbReference type="ARBA" id="ARBA00022771"/>
    </source>
</evidence>
<feature type="region of interest" description="Disordered" evidence="12">
    <location>
        <begin position="254"/>
        <end position="278"/>
    </location>
</feature>
<dbReference type="PANTHER" id="PTHR23235">
    <property type="entry name" value="KRUEPPEL-LIKE TRANSCRIPTION FACTOR"/>
    <property type="match status" value="1"/>
</dbReference>
<comment type="similarity">
    <text evidence="2">Belongs to the krueppel C2H2-type zinc-finger protein family.</text>
</comment>
<gene>
    <name evidence="14" type="ORF">AALO_G00282270</name>
</gene>
<keyword evidence="3" id="KW-0479">Metal-binding</keyword>
<dbReference type="InterPro" id="IPR036236">
    <property type="entry name" value="Znf_C2H2_sf"/>
</dbReference>
<organism evidence="14 15">
    <name type="scientific">Alosa alosa</name>
    <name type="common">allis shad</name>
    <dbReference type="NCBI Taxonomy" id="278164"/>
    <lineage>
        <taxon>Eukaryota</taxon>
        <taxon>Metazoa</taxon>
        <taxon>Chordata</taxon>
        <taxon>Craniata</taxon>
        <taxon>Vertebrata</taxon>
        <taxon>Euteleostomi</taxon>
        <taxon>Actinopterygii</taxon>
        <taxon>Neopterygii</taxon>
        <taxon>Teleostei</taxon>
        <taxon>Clupei</taxon>
        <taxon>Clupeiformes</taxon>
        <taxon>Clupeoidei</taxon>
        <taxon>Clupeidae</taxon>
        <taxon>Alosa</taxon>
    </lineage>
</organism>
<feature type="region of interest" description="Disordered" evidence="12">
    <location>
        <begin position="51"/>
        <end position="75"/>
    </location>
</feature>
<evidence type="ECO:0000256" key="10">
    <source>
        <dbReference type="ARBA" id="ARBA00023242"/>
    </source>
</evidence>
<comment type="subcellular location">
    <subcellularLocation>
        <location evidence="1">Nucleus</location>
    </subcellularLocation>
</comment>
<sequence length="450" mass="50046">MSKVERLNARVAKLLTVAVHEVLEVVRETVSEYQEKTARTQRENERLRRKLQELQGKPRRESMGTVPSASGESTKRTRAFHEALPLKQEQISETLQDFEPTPADIEQIIIKCDSPREHTDMPAVQNEDFIEEREEESVQFVAAMEFPSTSKSQRQTLRCKVETDSEQHPEAMITTENMLFVDEQFCPDGSSNILNSGLIGAAQSQAKHLNNVLDTDSSVNFTVETSPAHTPPHTSCSVTSGYPYLTVTQIKTEVDSDDDDCGGGGSGSGPQGDDYVTADFDGFRDMPEHSHKRQVVAGASTSYRVSYSPTGTNALQQDLILGNGFDAMSPDVDPGGVAGRRIGGRLPRSYTRHHPNHTVAPKRYSCQVCGRSFNHAGDFKKHKRVHTGEKPYACGVCGKRFSQSGYLTVHLRYHTGERPYTCSQCGRSFSHSSNFRKHQQTHVGQVRLNT</sequence>
<dbReference type="GO" id="GO:0000978">
    <property type="term" value="F:RNA polymerase II cis-regulatory region sequence-specific DNA binding"/>
    <property type="evidence" value="ECO:0007669"/>
    <property type="project" value="TreeGrafter"/>
</dbReference>
<evidence type="ECO:0000313" key="15">
    <source>
        <dbReference type="Proteomes" id="UP000823561"/>
    </source>
</evidence>
<dbReference type="PROSITE" id="PS00028">
    <property type="entry name" value="ZINC_FINGER_C2H2_1"/>
    <property type="match status" value="3"/>
</dbReference>
<evidence type="ECO:0000256" key="9">
    <source>
        <dbReference type="ARBA" id="ARBA00023163"/>
    </source>
</evidence>
<evidence type="ECO:0000256" key="2">
    <source>
        <dbReference type="ARBA" id="ARBA00006991"/>
    </source>
</evidence>
<protein>
    <recommendedName>
        <fullName evidence="13">C2H2-type domain-containing protein</fullName>
    </recommendedName>
</protein>
<feature type="domain" description="C2H2-type" evidence="13">
    <location>
        <begin position="420"/>
        <end position="447"/>
    </location>
</feature>
<comment type="caution">
    <text evidence="14">The sequence shown here is derived from an EMBL/GenBank/DDBJ whole genome shotgun (WGS) entry which is preliminary data.</text>
</comment>
<dbReference type="Proteomes" id="UP000823561">
    <property type="component" value="Chromosome 22"/>
</dbReference>
<keyword evidence="8" id="KW-0238">DNA-binding</keyword>
<evidence type="ECO:0000313" key="14">
    <source>
        <dbReference type="EMBL" id="KAG5263077.1"/>
    </source>
</evidence>
<keyword evidence="15" id="KW-1185">Reference proteome</keyword>
<keyword evidence="10" id="KW-0539">Nucleus</keyword>
<keyword evidence="9" id="KW-0804">Transcription</keyword>
<keyword evidence="7" id="KW-0805">Transcription regulation</keyword>
<evidence type="ECO:0000256" key="3">
    <source>
        <dbReference type="ARBA" id="ARBA00022723"/>
    </source>
</evidence>
<evidence type="ECO:0000256" key="6">
    <source>
        <dbReference type="ARBA" id="ARBA00022833"/>
    </source>
</evidence>
<keyword evidence="6" id="KW-0862">Zinc</keyword>
<feature type="compositionally biased region" description="Basic and acidic residues" evidence="12">
    <location>
        <begin position="51"/>
        <end position="62"/>
    </location>
</feature>
<dbReference type="AlphaFoldDB" id="A0AAV6FPQ8"/>
<feature type="domain" description="C2H2-type" evidence="13">
    <location>
        <begin position="364"/>
        <end position="391"/>
    </location>
</feature>
<evidence type="ECO:0000256" key="4">
    <source>
        <dbReference type="ARBA" id="ARBA00022737"/>
    </source>
</evidence>
<dbReference type="Gene3D" id="3.30.160.60">
    <property type="entry name" value="Classic Zinc Finger"/>
    <property type="match status" value="3"/>
</dbReference>
<reference evidence="14" key="1">
    <citation type="submission" date="2020-10" db="EMBL/GenBank/DDBJ databases">
        <title>Chromosome-scale genome assembly of the Allis shad, Alosa alosa.</title>
        <authorList>
            <person name="Margot Z."/>
            <person name="Christophe K."/>
            <person name="Cabau C."/>
            <person name="Louis A."/>
            <person name="Berthelot C."/>
            <person name="Parey E."/>
            <person name="Roest Crollius H."/>
            <person name="Montfort J."/>
            <person name="Robinson-Rechavi M."/>
            <person name="Bucao C."/>
            <person name="Bouchez O."/>
            <person name="Gislard M."/>
            <person name="Lluch J."/>
            <person name="Milhes M."/>
            <person name="Lampietro C."/>
            <person name="Lopez Roques C."/>
            <person name="Donnadieu C."/>
            <person name="Braasch I."/>
            <person name="Desvignes T."/>
            <person name="Postlethwait J."/>
            <person name="Bobe J."/>
            <person name="Guiguen Y."/>
        </authorList>
    </citation>
    <scope>NUCLEOTIDE SEQUENCE</scope>
    <source>
        <strain evidence="14">M-15738</strain>
        <tissue evidence="14">Blood</tissue>
    </source>
</reference>